<reference evidence="2" key="1">
    <citation type="journal article" date="2014" name="Front. Microbiol.">
        <title>High frequency of phylogenetically diverse reductive dehalogenase-homologous genes in deep subseafloor sedimentary metagenomes.</title>
        <authorList>
            <person name="Kawai M."/>
            <person name="Futagami T."/>
            <person name="Toyoda A."/>
            <person name="Takaki Y."/>
            <person name="Nishi S."/>
            <person name="Hori S."/>
            <person name="Arai W."/>
            <person name="Tsubouchi T."/>
            <person name="Morono Y."/>
            <person name="Uchiyama I."/>
            <person name="Ito T."/>
            <person name="Fujiyama A."/>
            <person name="Inagaki F."/>
            <person name="Takami H."/>
        </authorList>
    </citation>
    <scope>NUCLEOTIDE SEQUENCE</scope>
    <source>
        <strain evidence="2">Expedition CK06-06</strain>
    </source>
</reference>
<accession>X1HBV0</accession>
<dbReference type="InterPro" id="IPR029044">
    <property type="entry name" value="Nucleotide-diphossugar_trans"/>
</dbReference>
<dbReference type="InterPro" id="IPR001173">
    <property type="entry name" value="Glyco_trans_2-like"/>
</dbReference>
<feature type="domain" description="Glycosyltransferase 2-like" evidence="1">
    <location>
        <begin position="11"/>
        <end position="106"/>
    </location>
</feature>
<feature type="non-terminal residue" evidence="2">
    <location>
        <position position="183"/>
    </location>
</feature>
<protein>
    <recommendedName>
        <fullName evidence="1">Glycosyltransferase 2-like domain-containing protein</fullName>
    </recommendedName>
</protein>
<dbReference type="SUPFAM" id="SSF53448">
    <property type="entry name" value="Nucleotide-diphospho-sugar transferases"/>
    <property type="match status" value="1"/>
</dbReference>
<proteinExistence type="predicted"/>
<gene>
    <name evidence="2" type="ORF">S03H2_28140</name>
</gene>
<evidence type="ECO:0000259" key="1">
    <source>
        <dbReference type="Pfam" id="PF00535"/>
    </source>
</evidence>
<name>X1HBV0_9ZZZZ</name>
<dbReference type="EMBL" id="BARU01016950">
    <property type="protein sequence ID" value="GAH54515.1"/>
    <property type="molecule type" value="Genomic_DNA"/>
</dbReference>
<dbReference type="Gene3D" id="3.90.550.10">
    <property type="entry name" value="Spore Coat Polysaccharide Biosynthesis Protein SpsA, Chain A"/>
    <property type="match status" value="1"/>
</dbReference>
<sequence length="183" mass="21245">MIDLCILGFARNNILLRLLESLKRIDYPSSLKKNICLVDNGTPLIKKEVIDKVKFDNLTFTYKLLDKNYGVAKGWNEMIKLGTAPVICLFNDDYLLNKSISEKLLDEGFSTIYNYLMKNPLQILSLPGSKASSSFIPYTNFIGSRGRRHTGNFRLFAFTRELWNRLKGFDERYFYAYEDTDFC</sequence>
<evidence type="ECO:0000313" key="2">
    <source>
        <dbReference type="EMBL" id="GAH54515.1"/>
    </source>
</evidence>
<dbReference type="Pfam" id="PF00535">
    <property type="entry name" value="Glycos_transf_2"/>
    <property type="match status" value="1"/>
</dbReference>
<organism evidence="2">
    <name type="scientific">marine sediment metagenome</name>
    <dbReference type="NCBI Taxonomy" id="412755"/>
    <lineage>
        <taxon>unclassified sequences</taxon>
        <taxon>metagenomes</taxon>
        <taxon>ecological metagenomes</taxon>
    </lineage>
</organism>
<dbReference type="AlphaFoldDB" id="X1HBV0"/>
<comment type="caution">
    <text evidence="2">The sequence shown here is derived from an EMBL/GenBank/DDBJ whole genome shotgun (WGS) entry which is preliminary data.</text>
</comment>